<dbReference type="AlphaFoldDB" id="A0A9P3GBK4"/>
<sequence length="430" mass="48107">MSLADLAQELIDQIIDSYAANPEGGGFTFLSLISRAWVPRSRRYRFASITLYDEDFCANHSATCAILDGSDSIRSSIKRISIVARPPEDPGHSNAWNTECRTAIEPQKLLQLLQRMPRLEEINMYDCAVEPPILGDASSILAHCWDAPAVQHVLYSPSFVGSPVLDAFHTLLFFRNTRIGELHLRGLAPNPVTTYFADGGDEDAHREALAARLARVPAPADLALLRPARVATLDMDRHAYSWAPPLAVPLLATGVADTLFIVVYRKIWGSARVYGFFERMAATLTRVMLGGSLDCESDGILGRQPLLKPCTALREVAIRICPSYLTDQSVLHWTTLPLLPPCVEHFRVVVSLPSIYREPPLHILQTWDKAMNWTGFKDAMRELPRLKTVTFEAVVEQDVTAVRREVENIARRRMPEMNAADMLRFSKQDC</sequence>
<evidence type="ECO:0000313" key="2">
    <source>
        <dbReference type="Proteomes" id="UP000703269"/>
    </source>
</evidence>
<keyword evidence="2" id="KW-1185">Reference proteome</keyword>
<dbReference type="OrthoDB" id="10617698at2759"/>
<gene>
    <name evidence="1" type="ORF">PsYK624_077900</name>
</gene>
<dbReference type="EMBL" id="BPQB01000022">
    <property type="protein sequence ID" value="GJE91640.1"/>
    <property type="molecule type" value="Genomic_DNA"/>
</dbReference>
<name>A0A9P3GBK4_9APHY</name>
<dbReference type="Proteomes" id="UP000703269">
    <property type="component" value="Unassembled WGS sequence"/>
</dbReference>
<proteinExistence type="predicted"/>
<protein>
    <submittedName>
        <fullName evidence="1">Uncharacterized protein</fullName>
    </submittedName>
</protein>
<accession>A0A9P3GBK4</accession>
<reference evidence="1 2" key="1">
    <citation type="submission" date="2021-08" db="EMBL/GenBank/DDBJ databases">
        <title>Draft Genome Sequence of Phanerochaete sordida strain YK-624.</title>
        <authorList>
            <person name="Mori T."/>
            <person name="Dohra H."/>
            <person name="Suzuki T."/>
            <person name="Kawagishi H."/>
            <person name="Hirai H."/>
        </authorList>
    </citation>
    <scope>NUCLEOTIDE SEQUENCE [LARGE SCALE GENOMIC DNA]</scope>
    <source>
        <strain evidence="1 2">YK-624</strain>
    </source>
</reference>
<evidence type="ECO:0000313" key="1">
    <source>
        <dbReference type="EMBL" id="GJE91640.1"/>
    </source>
</evidence>
<comment type="caution">
    <text evidence="1">The sequence shown here is derived from an EMBL/GenBank/DDBJ whole genome shotgun (WGS) entry which is preliminary data.</text>
</comment>
<organism evidence="1 2">
    <name type="scientific">Phanerochaete sordida</name>
    <dbReference type="NCBI Taxonomy" id="48140"/>
    <lineage>
        <taxon>Eukaryota</taxon>
        <taxon>Fungi</taxon>
        <taxon>Dikarya</taxon>
        <taxon>Basidiomycota</taxon>
        <taxon>Agaricomycotina</taxon>
        <taxon>Agaricomycetes</taxon>
        <taxon>Polyporales</taxon>
        <taxon>Phanerochaetaceae</taxon>
        <taxon>Phanerochaete</taxon>
    </lineage>
</organism>